<dbReference type="AlphaFoldDB" id="A0A1G6UV30"/>
<dbReference type="RefSeq" id="WP_091453951.1">
    <property type="nucleotide sequence ID" value="NZ_FMZZ01000011.1"/>
</dbReference>
<feature type="transmembrane region" description="Helical" evidence="5">
    <location>
        <begin position="12"/>
        <end position="36"/>
    </location>
</feature>
<dbReference type="GO" id="GO:0009060">
    <property type="term" value="P:aerobic respiration"/>
    <property type="evidence" value="ECO:0007669"/>
    <property type="project" value="TreeGrafter"/>
</dbReference>
<feature type="transmembrane region" description="Helical" evidence="5">
    <location>
        <begin position="124"/>
        <end position="145"/>
    </location>
</feature>
<dbReference type="EMBL" id="FMZZ01000011">
    <property type="protein sequence ID" value="SDD45141.1"/>
    <property type="molecule type" value="Genomic_DNA"/>
</dbReference>
<evidence type="ECO:0000256" key="1">
    <source>
        <dbReference type="ARBA" id="ARBA00004141"/>
    </source>
</evidence>
<keyword evidence="2 5" id="KW-0812">Transmembrane</keyword>
<feature type="compositionally biased region" description="Polar residues" evidence="7">
    <location>
        <begin position="424"/>
        <end position="433"/>
    </location>
</feature>
<protein>
    <recommendedName>
        <fullName evidence="5">NADH-quinone oxidoreductase subunit H</fullName>
        <ecNumber evidence="5">7.1.1.-</ecNumber>
    </recommendedName>
    <alternativeName>
        <fullName evidence="5">NADH dehydrogenase I subunit H</fullName>
    </alternativeName>
    <alternativeName>
        <fullName evidence="5">NDH-1 subunit H</fullName>
    </alternativeName>
</protein>
<dbReference type="InterPro" id="IPR001694">
    <property type="entry name" value="NADH_UbQ_OxRdtase_su1/FPO"/>
</dbReference>
<dbReference type="InterPro" id="IPR018086">
    <property type="entry name" value="NADH_UbQ_OxRdtase_su1_CS"/>
</dbReference>
<feature type="transmembrane region" description="Helical" evidence="5">
    <location>
        <begin position="351"/>
        <end position="374"/>
    </location>
</feature>
<keyword evidence="5" id="KW-0874">Quinone</keyword>
<evidence type="ECO:0000256" key="7">
    <source>
        <dbReference type="SAM" id="MobiDB-lite"/>
    </source>
</evidence>
<keyword evidence="9" id="KW-1185">Reference proteome</keyword>
<feature type="transmembrane region" description="Helical" evidence="5">
    <location>
        <begin position="244"/>
        <end position="267"/>
    </location>
</feature>
<dbReference type="STRING" id="1271860.SAMN05216174_111102"/>
<dbReference type="GO" id="GO:0016655">
    <property type="term" value="F:oxidoreductase activity, acting on NAD(P)H, quinone or similar compound as acceptor"/>
    <property type="evidence" value="ECO:0007669"/>
    <property type="project" value="UniProtKB-UniRule"/>
</dbReference>
<dbReference type="GO" id="GO:0003954">
    <property type="term" value="F:NADH dehydrogenase activity"/>
    <property type="evidence" value="ECO:0007669"/>
    <property type="project" value="TreeGrafter"/>
</dbReference>
<feature type="transmembrane region" description="Helical" evidence="5">
    <location>
        <begin position="197"/>
        <end position="215"/>
    </location>
</feature>
<evidence type="ECO:0000256" key="6">
    <source>
        <dbReference type="RuleBase" id="RU000471"/>
    </source>
</evidence>
<dbReference type="HAMAP" id="MF_01350">
    <property type="entry name" value="NDH1_NuoH"/>
    <property type="match status" value="1"/>
</dbReference>
<organism evidence="8 9">
    <name type="scientific">Actinokineospora iranica</name>
    <dbReference type="NCBI Taxonomy" id="1271860"/>
    <lineage>
        <taxon>Bacteria</taxon>
        <taxon>Bacillati</taxon>
        <taxon>Actinomycetota</taxon>
        <taxon>Actinomycetes</taxon>
        <taxon>Pseudonocardiales</taxon>
        <taxon>Pseudonocardiaceae</taxon>
        <taxon>Actinokineospora</taxon>
    </lineage>
</organism>
<keyword evidence="5" id="KW-0830">Ubiquinone</keyword>
<accession>A0A1G6UV30</accession>
<keyword evidence="4 5" id="KW-0472">Membrane</keyword>
<dbReference type="Proteomes" id="UP000199501">
    <property type="component" value="Unassembled WGS sequence"/>
</dbReference>
<sequence length="433" mass="47334">MTRAELLADDPLWLILIKAVALLALGALATMAMIILERKIVARMQHRPGPNRVGPNGWFQSLADAIKLPFKEQIIPDTADRKVYFLAPIMATIPAFLAFSVIPFGPEVSIFGERTVLQLVDLPVGVLVVLACSSMGVYGIVLAGWSSGSPYPLLGGLRSAAQVISYEIAMGLSIVAVILYAGSLSTGDIVAAQASGWYFYLLFPSFAIFFVSMIGETNRAPFDLPEAESELVGGFHTEYSSMKFALFFLAEYVNMVIVSAMATTLFLGGYMAPWPISLINDNYFNSGWWPLLWFFGKTWVFLFVFIWLRGTLPRMRYDQFMRLGWKVLVPANLVWIVLVVALRAFRSEGEISAGTILISGGIVLVVLIGLSFLLPDRAAPAEDENQVPVTGGGYPVPPLDLTIPSKTPAKPARTRRKREPAAVGSTSAKESKK</sequence>
<feature type="region of interest" description="Disordered" evidence="7">
    <location>
        <begin position="383"/>
        <end position="433"/>
    </location>
</feature>
<keyword evidence="5" id="KW-1278">Translocase</keyword>
<gene>
    <name evidence="5" type="primary">nuoH</name>
    <name evidence="8" type="ORF">SAMN05216174_111102</name>
</gene>
<evidence type="ECO:0000313" key="8">
    <source>
        <dbReference type="EMBL" id="SDD45141.1"/>
    </source>
</evidence>
<dbReference type="NCBIfam" id="NF004743">
    <property type="entry name" value="PRK06076.1-4"/>
    <property type="match status" value="1"/>
</dbReference>
<comment type="subunit">
    <text evidence="5">NDH-1 is composed of 14 different subunits. Subunits NuoA, H, J, K, L, M, N constitute the membrane sector of the complex.</text>
</comment>
<comment type="catalytic activity">
    <reaction evidence="5">
        <text>a quinone + NADH + 5 H(+)(in) = a quinol + NAD(+) + 4 H(+)(out)</text>
        <dbReference type="Rhea" id="RHEA:57888"/>
        <dbReference type="ChEBI" id="CHEBI:15378"/>
        <dbReference type="ChEBI" id="CHEBI:24646"/>
        <dbReference type="ChEBI" id="CHEBI:57540"/>
        <dbReference type="ChEBI" id="CHEBI:57945"/>
        <dbReference type="ChEBI" id="CHEBI:132124"/>
    </reaction>
</comment>
<keyword evidence="3 5" id="KW-1133">Transmembrane helix</keyword>
<dbReference type="PANTHER" id="PTHR11432:SF3">
    <property type="entry name" value="NADH-UBIQUINONE OXIDOREDUCTASE CHAIN 1"/>
    <property type="match status" value="1"/>
</dbReference>
<evidence type="ECO:0000256" key="5">
    <source>
        <dbReference type="HAMAP-Rule" id="MF_01350"/>
    </source>
</evidence>
<dbReference type="EC" id="7.1.1.-" evidence="5"/>
<dbReference type="OrthoDB" id="9803734at2"/>
<dbReference type="GO" id="GO:0005886">
    <property type="term" value="C:plasma membrane"/>
    <property type="evidence" value="ECO:0007669"/>
    <property type="project" value="UniProtKB-SubCell"/>
</dbReference>
<dbReference type="GO" id="GO:0048038">
    <property type="term" value="F:quinone binding"/>
    <property type="evidence" value="ECO:0007669"/>
    <property type="project" value="UniProtKB-KW"/>
</dbReference>
<evidence type="ECO:0000256" key="2">
    <source>
        <dbReference type="ARBA" id="ARBA00022692"/>
    </source>
</evidence>
<feature type="transmembrane region" description="Helical" evidence="5">
    <location>
        <begin position="287"/>
        <end position="307"/>
    </location>
</feature>
<feature type="transmembrane region" description="Helical" evidence="5">
    <location>
        <begin position="327"/>
        <end position="345"/>
    </location>
</feature>
<proteinExistence type="inferred from homology"/>
<dbReference type="PANTHER" id="PTHR11432">
    <property type="entry name" value="NADH DEHYDROGENASE SUBUNIT 1"/>
    <property type="match status" value="1"/>
</dbReference>
<reference evidence="9" key="1">
    <citation type="submission" date="2016-10" db="EMBL/GenBank/DDBJ databases">
        <authorList>
            <person name="Varghese N."/>
            <person name="Submissions S."/>
        </authorList>
    </citation>
    <scope>NUCLEOTIDE SEQUENCE [LARGE SCALE GENOMIC DNA]</scope>
    <source>
        <strain evidence="9">IBRC-M 10403</strain>
    </source>
</reference>
<keyword evidence="5" id="KW-1003">Cell membrane</keyword>
<dbReference type="NCBIfam" id="NF004741">
    <property type="entry name" value="PRK06076.1-2"/>
    <property type="match status" value="1"/>
</dbReference>
<name>A0A1G6UV30_9PSEU</name>
<comment type="similarity">
    <text evidence="5 6">Belongs to the complex I subunit 1 family.</text>
</comment>
<dbReference type="PROSITE" id="PS00668">
    <property type="entry name" value="COMPLEX1_ND1_2"/>
    <property type="match status" value="1"/>
</dbReference>
<evidence type="ECO:0000313" key="9">
    <source>
        <dbReference type="Proteomes" id="UP000199501"/>
    </source>
</evidence>
<dbReference type="Pfam" id="PF00146">
    <property type="entry name" value="NADHdh"/>
    <property type="match status" value="1"/>
</dbReference>
<comment type="subcellular location">
    <subcellularLocation>
        <location evidence="5 6">Cell membrane</location>
        <topology evidence="5 6">Multi-pass membrane protein</topology>
    </subcellularLocation>
    <subcellularLocation>
        <location evidence="1">Membrane</location>
        <topology evidence="1">Multi-pass membrane protein</topology>
    </subcellularLocation>
</comment>
<feature type="transmembrane region" description="Helical" evidence="5">
    <location>
        <begin position="83"/>
        <end position="104"/>
    </location>
</feature>
<comment type="function">
    <text evidence="5">NDH-1 shuttles electrons from NADH, via FMN and iron-sulfur (Fe-S) centers, to quinones in the respiratory chain. The immediate electron acceptor for the enzyme in this species is believed to be ubiquinone. Couples the redox reaction to proton translocation (for every two electrons transferred, four hydrogen ions are translocated across the cytoplasmic membrane), and thus conserves the redox energy in a proton gradient. This subunit may bind ubiquinone.</text>
</comment>
<feature type="transmembrane region" description="Helical" evidence="5">
    <location>
        <begin position="166"/>
        <end position="185"/>
    </location>
</feature>
<evidence type="ECO:0000256" key="4">
    <source>
        <dbReference type="ARBA" id="ARBA00023136"/>
    </source>
</evidence>
<evidence type="ECO:0000256" key="3">
    <source>
        <dbReference type="ARBA" id="ARBA00022989"/>
    </source>
</evidence>
<keyword evidence="5 6" id="KW-0520">NAD</keyword>